<dbReference type="STRING" id="426128.SAMN05660297_00633"/>
<dbReference type="SUPFAM" id="SSF51338">
    <property type="entry name" value="Composite domain of metallo-dependent hydrolases"/>
    <property type="match status" value="1"/>
</dbReference>
<dbReference type="Pfam" id="PF07969">
    <property type="entry name" value="Amidohydro_3"/>
    <property type="match status" value="1"/>
</dbReference>
<dbReference type="OrthoDB" id="9767366at2"/>
<dbReference type="AlphaFoldDB" id="A0A1H9ZMA5"/>
<dbReference type="Gene3D" id="3.20.20.140">
    <property type="entry name" value="Metal-dependent hydrolases"/>
    <property type="match status" value="1"/>
</dbReference>
<evidence type="ECO:0000259" key="1">
    <source>
        <dbReference type="Pfam" id="PF07969"/>
    </source>
</evidence>
<dbReference type="InterPro" id="IPR011059">
    <property type="entry name" value="Metal-dep_hydrolase_composite"/>
</dbReference>
<dbReference type="Gene3D" id="3.10.310.70">
    <property type="match status" value="1"/>
</dbReference>
<organism evidence="2 3">
    <name type="scientific">Natronincola peptidivorans</name>
    <dbReference type="NCBI Taxonomy" id="426128"/>
    <lineage>
        <taxon>Bacteria</taxon>
        <taxon>Bacillati</taxon>
        <taxon>Bacillota</taxon>
        <taxon>Clostridia</taxon>
        <taxon>Peptostreptococcales</taxon>
        <taxon>Natronincolaceae</taxon>
        <taxon>Natronincola</taxon>
    </lineage>
</organism>
<proteinExistence type="predicted"/>
<reference evidence="2 3" key="1">
    <citation type="submission" date="2016-10" db="EMBL/GenBank/DDBJ databases">
        <authorList>
            <person name="de Groot N.N."/>
        </authorList>
    </citation>
    <scope>NUCLEOTIDE SEQUENCE [LARGE SCALE GENOMIC DNA]</scope>
    <source>
        <strain evidence="2 3">DSM 18979</strain>
    </source>
</reference>
<dbReference type="Proteomes" id="UP000199568">
    <property type="component" value="Unassembled WGS sequence"/>
</dbReference>
<dbReference type="EMBL" id="FOHU01000002">
    <property type="protein sequence ID" value="SES82858.1"/>
    <property type="molecule type" value="Genomic_DNA"/>
</dbReference>
<feature type="domain" description="Amidohydrolase 3" evidence="1">
    <location>
        <begin position="60"/>
        <end position="514"/>
    </location>
</feature>
<dbReference type="Gene3D" id="2.30.40.10">
    <property type="entry name" value="Urease, subunit C, domain 1"/>
    <property type="match status" value="1"/>
</dbReference>
<dbReference type="SUPFAM" id="SSF51556">
    <property type="entry name" value="Metallo-dependent hydrolases"/>
    <property type="match status" value="1"/>
</dbReference>
<dbReference type="InterPro" id="IPR032466">
    <property type="entry name" value="Metal_Hydrolase"/>
</dbReference>
<dbReference type="PANTHER" id="PTHR22642:SF22">
    <property type="entry name" value="EXOENZYMES REGULATORY PROTEIN AEPA"/>
    <property type="match status" value="1"/>
</dbReference>
<name>A0A1H9ZMA5_9FIRM</name>
<dbReference type="InterPro" id="IPR033932">
    <property type="entry name" value="YtcJ-like"/>
</dbReference>
<sequence length="514" mass="56533">MNEDGDLVSKVDIYTNGNVITCEEDKKTVEAFAVKDGNFIAVGSKEEVMKAAGKTGIFHDLQGKTVVPGFFDSHVHFVQTGLNALAIQLHHCKTIMEVLETIKSAPKAARGIIRAVGFDESALKEKRYPTMEELDDAVGNRALWICRIDSHASVVNSMAFQQLELPEDTAGIVKDEVGRPTGVLKQEANSLTRGYVLESTTTEERIKAVKAAERIALAKGVTVVNALEGGKLFHDNDAEFLLQHKEELKIEVVLFYQTTDVKKVLEKGLKRIGGCVILDGSIGSRTAAVSEAYFDDPSTNGVLYFQDEALREFVLEAHRNGLQLTVHALGDRAIQQIIDTYKYCQEVFPRKDHRHRIEHFELATEEQIKEAAAMGLIVSMQPAFECFWGGADGMYRERLGEVRGCKTTPLGLVVKHKGIAVGGSDSDVTAIDPLLGIQGAVTHENEEHRVSPYEALKMFTIHGAYGVFQEDCRGSIKTGKIADFVVLEKNPLTTEAKVIKDIAVLKTYVAGEEV</sequence>
<dbReference type="InterPro" id="IPR013108">
    <property type="entry name" value="Amidohydro_3"/>
</dbReference>
<dbReference type="PANTHER" id="PTHR22642">
    <property type="entry name" value="IMIDAZOLONEPROPIONASE"/>
    <property type="match status" value="1"/>
</dbReference>
<evidence type="ECO:0000313" key="3">
    <source>
        <dbReference type="Proteomes" id="UP000199568"/>
    </source>
</evidence>
<dbReference type="CDD" id="cd01300">
    <property type="entry name" value="YtcJ_like"/>
    <property type="match status" value="1"/>
</dbReference>
<evidence type="ECO:0000313" key="2">
    <source>
        <dbReference type="EMBL" id="SES82858.1"/>
    </source>
</evidence>
<protein>
    <recommendedName>
        <fullName evidence="1">Amidohydrolase 3 domain-containing protein</fullName>
    </recommendedName>
</protein>
<dbReference type="GO" id="GO:0016810">
    <property type="term" value="F:hydrolase activity, acting on carbon-nitrogen (but not peptide) bonds"/>
    <property type="evidence" value="ECO:0007669"/>
    <property type="project" value="InterPro"/>
</dbReference>
<keyword evidence="3" id="KW-1185">Reference proteome</keyword>
<gene>
    <name evidence="2" type="ORF">SAMN05660297_00633</name>
</gene>
<accession>A0A1H9ZMA5</accession>